<dbReference type="AlphaFoldDB" id="A0A809S9K1"/>
<evidence type="ECO:0000313" key="1">
    <source>
        <dbReference type="EMBL" id="BBO23691.1"/>
    </source>
</evidence>
<name>A0A809S9K1_9BACT</name>
<dbReference type="EMBL" id="AP021858">
    <property type="protein sequence ID" value="BBO23691.1"/>
    <property type="molecule type" value="Genomic_DNA"/>
</dbReference>
<reference evidence="1" key="1">
    <citation type="journal article" name="DNA Res.">
        <title>The physiological potential of anammox bacteria as revealed by their core genome structure.</title>
        <authorList>
            <person name="Okubo T."/>
            <person name="Toyoda A."/>
            <person name="Fukuhara K."/>
            <person name="Uchiyama I."/>
            <person name="Harigaya Y."/>
            <person name="Kuroiwa M."/>
            <person name="Suzuki T."/>
            <person name="Murakami Y."/>
            <person name="Suwa Y."/>
            <person name="Takami H."/>
        </authorList>
    </citation>
    <scope>NUCLEOTIDE SEQUENCE</scope>
    <source>
        <strain evidence="1">317325-2</strain>
    </source>
</reference>
<gene>
    <name evidence="1" type="ORF">NPRO_12860</name>
</gene>
<proteinExistence type="predicted"/>
<organism evidence="1 2">
    <name type="scientific">Candidatus Nitrosymbiomonas proteolyticus</name>
    <dbReference type="NCBI Taxonomy" id="2608984"/>
    <lineage>
        <taxon>Bacteria</taxon>
        <taxon>Bacillati</taxon>
        <taxon>Armatimonadota</taxon>
        <taxon>Armatimonadota incertae sedis</taxon>
        <taxon>Candidatus Nitrosymbiomonas</taxon>
    </lineage>
</organism>
<accession>A0A809S9K1</accession>
<sequence length="245" mass="27500">MKDRDVERVFLFRVDSDGMEDRGWTLVGIDMQFEDSKWLQIKVVGGRTGGVYQLDSKSLECRWIRMASWGETGLTDGFSSIGYVQGWVDLNIDTKENNLVTFPERDQFGNLPLAAESVEQKAAFQERFQAWKGEFIKTRLGKAMLRAEEVGAKESADADDWTHAVRVHLPMASPAELLQCQDIEAELLDLCLNRGNAEVDGHSTGNGEYVIYIYCRDGKSVASAVRALLRTTLPNVTVSLNWAEL</sequence>
<dbReference type="KEGG" id="npy:NPRO_12860"/>
<dbReference type="Proteomes" id="UP000662873">
    <property type="component" value="Chromosome"/>
</dbReference>
<evidence type="ECO:0000313" key="2">
    <source>
        <dbReference type="Proteomes" id="UP000662873"/>
    </source>
</evidence>
<protein>
    <submittedName>
        <fullName evidence="1">Uncharacterized protein</fullName>
    </submittedName>
</protein>